<dbReference type="GO" id="GO:0009707">
    <property type="term" value="C:chloroplast outer membrane"/>
    <property type="evidence" value="ECO:0007669"/>
    <property type="project" value="TreeGrafter"/>
</dbReference>
<feature type="transmembrane region" description="Helical" evidence="8">
    <location>
        <begin position="32"/>
        <end position="50"/>
    </location>
</feature>
<dbReference type="InterPro" id="IPR044225">
    <property type="entry name" value="KO_chloroplastic"/>
</dbReference>
<dbReference type="PROSITE" id="PS00086">
    <property type="entry name" value="CYTOCHROME_P450"/>
    <property type="match status" value="1"/>
</dbReference>
<evidence type="ECO:0000256" key="3">
    <source>
        <dbReference type="ARBA" id="ARBA00022692"/>
    </source>
</evidence>
<gene>
    <name evidence="9" type="ORF">AXG93_684s1470</name>
</gene>
<keyword evidence="7" id="KW-0560">Oxidoreductase</keyword>
<dbReference type="GO" id="GO:0009686">
    <property type="term" value="P:gibberellin biosynthetic process"/>
    <property type="evidence" value="ECO:0007669"/>
    <property type="project" value="InterPro"/>
</dbReference>
<dbReference type="GO" id="GO:0005783">
    <property type="term" value="C:endoplasmic reticulum"/>
    <property type="evidence" value="ECO:0007669"/>
    <property type="project" value="TreeGrafter"/>
</dbReference>
<keyword evidence="5 8" id="KW-0472">Membrane</keyword>
<name>A0A176W729_MARPO</name>
<keyword evidence="6 7" id="KW-0349">Heme</keyword>
<dbReference type="InterPro" id="IPR036396">
    <property type="entry name" value="Cyt_P450_sf"/>
</dbReference>
<keyword evidence="4 8" id="KW-1133">Transmembrane helix</keyword>
<dbReference type="AlphaFoldDB" id="A0A176W729"/>
<evidence type="ECO:0000313" key="10">
    <source>
        <dbReference type="Proteomes" id="UP000077202"/>
    </source>
</evidence>
<dbReference type="Proteomes" id="UP000077202">
    <property type="component" value="Unassembled WGS sequence"/>
</dbReference>
<dbReference type="GO" id="GO:0010241">
    <property type="term" value="P:ent-kaurene oxidation to kaurenoic acid"/>
    <property type="evidence" value="ECO:0007669"/>
    <property type="project" value="InterPro"/>
</dbReference>
<dbReference type="Gene3D" id="1.10.630.10">
    <property type="entry name" value="Cytochrome P450"/>
    <property type="match status" value="1"/>
</dbReference>
<comment type="caution">
    <text evidence="9">The sequence shown here is derived from an EMBL/GenBank/DDBJ whole genome shotgun (WGS) entry which is preliminary data.</text>
</comment>
<evidence type="ECO:0000313" key="9">
    <source>
        <dbReference type="EMBL" id="OAE28867.1"/>
    </source>
</evidence>
<comment type="cofactor">
    <cofactor evidence="6">
        <name>heme</name>
        <dbReference type="ChEBI" id="CHEBI:30413"/>
    </cofactor>
</comment>
<evidence type="ECO:0000256" key="5">
    <source>
        <dbReference type="ARBA" id="ARBA00023136"/>
    </source>
</evidence>
<dbReference type="GO" id="GO:0052615">
    <property type="term" value="F:ent-kaurene oxidase activity"/>
    <property type="evidence" value="ECO:0007669"/>
    <property type="project" value="InterPro"/>
</dbReference>
<accession>A0A176W729</accession>
<organism evidence="9 10">
    <name type="scientific">Marchantia polymorpha subsp. ruderalis</name>
    <dbReference type="NCBI Taxonomy" id="1480154"/>
    <lineage>
        <taxon>Eukaryota</taxon>
        <taxon>Viridiplantae</taxon>
        <taxon>Streptophyta</taxon>
        <taxon>Embryophyta</taxon>
        <taxon>Marchantiophyta</taxon>
        <taxon>Marchantiopsida</taxon>
        <taxon>Marchantiidae</taxon>
        <taxon>Marchantiales</taxon>
        <taxon>Marchantiaceae</taxon>
        <taxon>Marchantia</taxon>
    </lineage>
</organism>
<comment type="similarity">
    <text evidence="2 7">Belongs to the cytochrome P450 family.</text>
</comment>
<evidence type="ECO:0000256" key="4">
    <source>
        <dbReference type="ARBA" id="ARBA00022989"/>
    </source>
</evidence>
<dbReference type="PANTHER" id="PTHR47283:SF1">
    <property type="entry name" value="ENT-KAURENE OXIDASE, CHLOROPLASTIC"/>
    <property type="match status" value="1"/>
</dbReference>
<evidence type="ECO:0000256" key="8">
    <source>
        <dbReference type="SAM" id="Phobius"/>
    </source>
</evidence>
<keyword evidence="7" id="KW-0503">Monooxygenase</keyword>
<dbReference type="PRINTS" id="PR00463">
    <property type="entry name" value="EP450I"/>
</dbReference>
<dbReference type="PANTHER" id="PTHR47283">
    <property type="entry name" value="ENT-KAURENE OXIDASE, CHLOROPLASTIC"/>
    <property type="match status" value="1"/>
</dbReference>
<dbReference type="EMBL" id="LVLJ01001645">
    <property type="protein sequence ID" value="OAE28867.1"/>
    <property type="molecule type" value="Genomic_DNA"/>
</dbReference>
<proteinExistence type="inferred from homology"/>
<reference evidence="9" key="1">
    <citation type="submission" date="2016-03" db="EMBL/GenBank/DDBJ databases">
        <title>Mechanisms controlling the formation of the plant cell surface in tip-growing cells are functionally conserved among land plants.</title>
        <authorList>
            <person name="Honkanen S."/>
            <person name="Jones V.A."/>
            <person name="Morieri G."/>
            <person name="Champion C."/>
            <person name="Hetherington A.J."/>
            <person name="Kelly S."/>
            <person name="Saint-Marcoux D."/>
            <person name="Proust H."/>
            <person name="Prescott H."/>
            <person name="Dolan L."/>
        </authorList>
    </citation>
    <scope>NUCLEOTIDE SEQUENCE [LARGE SCALE GENOMIC DNA]</scope>
    <source>
        <tissue evidence="9">Whole gametophyte</tissue>
    </source>
</reference>
<keyword evidence="6 7" id="KW-0479">Metal-binding</keyword>
<protein>
    <recommendedName>
        <fullName evidence="11">Cytochrome P450</fullName>
    </recommendedName>
</protein>
<evidence type="ECO:0000256" key="6">
    <source>
        <dbReference type="PIRSR" id="PIRSR602401-1"/>
    </source>
</evidence>
<evidence type="ECO:0008006" key="11">
    <source>
        <dbReference type="Google" id="ProtNLM"/>
    </source>
</evidence>
<keyword evidence="3 8" id="KW-0812">Transmembrane</keyword>
<dbReference type="GO" id="GO:0020037">
    <property type="term" value="F:heme binding"/>
    <property type="evidence" value="ECO:0007669"/>
    <property type="project" value="InterPro"/>
</dbReference>
<dbReference type="SUPFAM" id="SSF48264">
    <property type="entry name" value="Cytochrome P450"/>
    <property type="match status" value="1"/>
</dbReference>
<comment type="subcellular location">
    <subcellularLocation>
        <location evidence="1">Membrane</location>
        <topology evidence="1">Single-pass membrane protein</topology>
    </subcellularLocation>
</comment>
<dbReference type="InterPro" id="IPR002401">
    <property type="entry name" value="Cyt_P450_E_grp-I"/>
</dbReference>
<evidence type="ECO:0000256" key="7">
    <source>
        <dbReference type="RuleBase" id="RU000461"/>
    </source>
</evidence>
<dbReference type="GO" id="GO:0016709">
    <property type="term" value="F:oxidoreductase activity, acting on paired donors, with incorporation or reduction of molecular oxygen, NAD(P)H as one donor, and incorporation of one atom of oxygen"/>
    <property type="evidence" value="ECO:0007669"/>
    <property type="project" value="TreeGrafter"/>
</dbReference>
<keyword evidence="10" id="KW-1185">Reference proteome</keyword>
<evidence type="ECO:0000256" key="2">
    <source>
        <dbReference type="ARBA" id="ARBA00010617"/>
    </source>
</evidence>
<feature type="binding site" description="axial binding residue" evidence="6">
    <location>
        <position position="470"/>
    </location>
    <ligand>
        <name>heme</name>
        <dbReference type="ChEBI" id="CHEBI:30413"/>
    </ligand>
    <ligandPart>
        <name>Fe</name>
        <dbReference type="ChEBI" id="CHEBI:18248"/>
    </ligandPart>
</feature>
<keyword evidence="6 7" id="KW-0408">Iron</keyword>
<dbReference type="InterPro" id="IPR017972">
    <property type="entry name" value="Cyt_P450_CS"/>
</dbReference>
<dbReference type="PRINTS" id="PR00385">
    <property type="entry name" value="P450"/>
</dbReference>
<dbReference type="GO" id="GO:0005506">
    <property type="term" value="F:iron ion binding"/>
    <property type="evidence" value="ECO:0007669"/>
    <property type="project" value="InterPro"/>
</dbReference>
<evidence type="ECO:0000256" key="1">
    <source>
        <dbReference type="ARBA" id="ARBA00004167"/>
    </source>
</evidence>
<dbReference type="Pfam" id="PF00067">
    <property type="entry name" value="p450"/>
    <property type="match status" value="1"/>
</dbReference>
<dbReference type="InterPro" id="IPR001128">
    <property type="entry name" value="Cyt_P450"/>
</dbReference>
<sequence length="533" mass="61042">MESTEKSPFQMVDPYIEKIKKSLITRYLGDNVPTVLIAIALFGLSIYFLTSKKRRNYPPAIHGTLPIIGNMLQLRERKPYQTLTRWAEKYGPIYRLRIGALNVVVLNSDDLIKEALVTKYDSISNRRLPLAVEILGHDKSTLVARDYGPHYSARKRHLVTHLLGPMAQKEKRSLRHELVVRMINGMFEDMPTEGKVVHMRHVLNNFLFENTMHQLFGFAPKEMYVPGIGFLFREQMCKILVDDPIDAISLIDWRSLWPIFKWASNEKVESVCKQAARQRDLLCEELLKMYKIQFALKGPTGCYADHLHQDAEFLPDKYSPILYILWESVIESVDTVSVASEWIIYELARNPHVQDRLYQEIKNVSGDRMINEDDMANLPYLGAVIKETLRLYNPVTVLFTRLTGEDMTLGGYNIPKGWDVLINQWGIGMDKRRWPDADVWDPERCLRDPSIDLGFKDFKITPFGGGKRMCPGIHMAMATLLVEVCGLVQHFEFSVPPDEGNADAESSQVSFTTHKATPLLAFTKPRVKGVLPS</sequence>